<feature type="domain" description="DUF6593" evidence="1">
    <location>
        <begin position="22"/>
        <end position="167"/>
    </location>
</feature>
<proteinExistence type="predicted"/>
<keyword evidence="3" id="KW-1185">Reference proteome</keyword>
<evidence type="ECO:0000259" key="1">
    <source>
        <dbReference type="Pfam" id="PF20236"/>
    </source>
</evidence>
<dbReference type="AlphaFoldDB" id="A0A165EYW2"/>
<dbReference type="InParanoid" id="A0A165EYW2"/>
<sequence length="196" mass="21722">MSRAAPLLADAVTSLYFEPWHLLNTQLRTSDTDALRYLISAMPVGKGKETIVRKVDGTELARLSWRDVMSDKLSLRGGPERSVKEFFSDKKFADEKGRKYAWVEVDSLAGYKLELYTLEVGKRRGAPIARFSSPGTDAVTRAQVPATLVLNAQAALIEDLVVVTLALHFKSARNKGIDASPEQRQLGVTLNEDSWV</sequence>
<evidence type="ECO:0000313" key="3">
    <source>
        <dbReference type="Proteomes" id="UP000077266"/>
    </source>
</evidence>
<accession>A0A165EYW2</accession>
<dbReference type="EMBL" id="KV426110">
    <property type="protein sequence ID" value="KZV88003.1"/>
    <property type="molecule type" value="Genomic_DNA"/>
</dbReference>
<dbReference type="Proteomes" id="UP000077266">
    <property type="component" value="Unassembled WGS sequence"/>
</dbReference>
<organism evidence="2 3">
    <name type="scientific">Exidia glandulosa HHB12029</name>
    <dbReference type="NCBI Taxonomy" id="1314781"/>
    <lineage>
        <taxon>Eukaryota</taxon>
        <taxon>Fungi</taxon>
        <taxon>Dikarya</taxon>
        <taxon>Basidiomycota</taxon>
        <taxon>Agaricomycotina</taxon>
        <taxon>Agaricomycetes</taxon>
        <taxon>Auriculariales</taxon>
        <taxon>Exidiaceae</taxon>
        <taxon>Exidia</taxon>
    </lineage>
</organism>
<dbReference type="InterPro" id="IPR046528">
    <property type="entry name" value="DUF6593"/>
</dbReference>
<name>A0A165EYW2_EXIGL</name>
<dbReference type="Pfam" id="PF20236">
    <property type="entry name" value="DUF6593"/>
    <property type="match status" value="1"/>
</dbReference>
<protein>
    <recommendedName>
        <fullName evidence="1">DUF6593 domain-containing protein</fullName>
    </recommendedName>
</protein>
<reference evidence="2 3" key="1">
    <citation type="journal article" date="2016" name="Mol. Biol. Evol.">
        <title>Comparative Genomics of Early-Diverging Mushroom-Forming Fungi Provides Insights into the Origins of Lignocellulose Decay Capabilities.</title>
        <authorList>
            <person name="Nagy L.G."/>
            <person name="Riley R."/>
            <person name="Tritt A."/>
            <person name="Adam C."/>
            <person name="Daum C."/>
            <person name="Floudas D."/>
            <person name="Sun H."/>
            <person name="Yadav J.S."/>
            <person name="Pangilinan J."/>
            <person name="Larsson K.H."/>
            <person name="Matsuura K."/>
            <person name="Barry K."/>
            <person name="Labutti K."/>
            <person name="Kuo R."/>
            <person name="Ohm R.A."/>
            <person name="Bhattacharya S.S."/>
            <person name="Shirouzu T."/>
            <person name="Yoshinaga Y."/>
            <person name="Martin F.M."/>
            <person name="Grigoriev I.V."/>
            <person name="Hibbett D.S."/>
        </authorList>
    </citation>
    <scope>NUCLEOTIDE SEQUENCE [LARGE SCALE GENOMIC DNA]</scope>
    <source>
        <strain evidence="2 3">HHB12029</strain>
    </source>
</reference>
<dbReference type="OrthoDB" id="3256331at2759"/>
<gene>
    <name evidence="2" type="ORF">EXIGLDRAFT_723105</name>
</gene>
<evidence type="ECO:0000313" key="2">
    <source>
        <dbReference type="EMBL" id="KZV88003.1"/>
    </source>
</evidence>